<accession>A0A444XMI7</accession>
<keyword evidence="3" id="KW-1185">Reference proteome</keyword>
<protein>
    <recommendedName>
        <fullName evidence="1">RNase H type-1 domain-containing protein</fullName>
    </recommendedName>
</protein>
<dbReference type="GO" id="GO:0003676">
    <property type="term" value="F:nucleic acid binding"/>
    <property type="evidence" value="ECO:0007669"/>
    <property type="project" value="InterPro"/>
</dbReference>
<dbReference type="AlphaFoldDB" id="A0A444XMI7"/>
<dbReference type="GO" id="GO:0004523">
    <property type="term" value="F:RNA-DNA hybrid ribonuclease activity"/>
    <property type="evidence" value="ECO:0007669"/>
    <property type="project" value="InterPro"/>
</dbReference>
<gene>
    <name evidence="2" type="ORF">Ahy_B09g096823</name>
</gene>
<dbReference type="PANTHER" id="PTHR47723:SF24">
    <property type="entry name" value="RNASE H TYPE-1 DOMAIN-CONTAINING PROTEIN"/>
    <property type="match status" value="1"/>
</dbReference>
<reference evidence="2 3" key="1">
    <citation type="submission" date="2019-01" db="EMBL/GenBank/DDBJ databases">
        <title>Sequencing of cultivated peanut Arachis hypogaea provides insights into genome evolution and oil improvement.</title>
        <authorList>
            <person name="Chen X."/>
        </authorList>
    </citation>
    <scope>NUCLEOTIDE SEQUENCE [LARGE SCALE GENOMIC DNA]</scope>
    <source>
        <strain evidence="3">cv. Fuhuasheng</strain>
        <tissue evidence="2">Leaves</tissue>
    </source>
</reference>
<comment type="caution">
    <text evidence="2">The sequence shown here is derived from an EMBL/GenBank/DDBJ whole genome shotgun (WGS) entry which is preliminary data.</text>
</comment>
<dbReference type="Proteomes" id="UP000289738">
    <property type="component" value="Chromosome B09"/>
</dbReference>
<dbReference type="InterPro" id="IPR012337">
    <property type="entry name" value="RNaseH-like_sf"/>
</dbReference>
<dbReference type="STRING" id="3818.A0A444XMI7"/>
<feature type="domain" description="RNase H type-1" evidence="1">
    <location>
        <begin position="25"/>
        <end position="145"/>
    </location>
</feature>
<dbReference type="InterPro" id="IPR044730">
    <property type="entry name" value="RNase_H-like_dom_plant"/>
</dbReference>
<dbReference type="Pfam" id="PF13456">
    <property type="entry name" value="RVT_3"/>
    <property type="match status" value="1"/>
</dbReference>
<dbReference type="InterPro" id="IPR002156">
    <property type="entry name" value="RNaseH_domain"/>
</dbReference>
<dbReference type="CDD" id="cd06222">
    <property type="entry name" value="RNase_H_like"/>
    <property type="match status" value="1"/>
</dbReference>
<organism evidence="2 3">
    <name type="scientific">Arachis hypogaea</name>
    <name type="common">Peanut</name>
    <dbReference type="NCBI Taxonomy" id="3818"/>
    <lineage>
        <taxon>Eukaryota</taxon>
        <taxon>Viridiplantae</taxon>
        <taxon>Streptophyta</taxon>
        <taxon>Embryophyta</taxon>
        <taxon>Tracheophyta</taxon>
        <taxon>Spermatophyta</taxon>
        <taxon>Magnoliopsida</taxon>
        <taxon>eudicotyledons</taxon>
        <taxon>Gunneridae</taxon>
        <taxon>Pentapetalae</taxon>
        <taxon>rosids</taxon>
        <taxon>fabids</taxon>
        <taxon>Fabales</taxon>
        <taxon>Fabaceae</taxon>
        <taxon>Papilionoideae</taxon>
        <taxon>50 kb inversion clade</taxon>
        <taxon>dalbergioids sensu lato</taxon>
        <taxon>Dalbergieae</taxon>
        <taxon>Pterocarpus clade</taxon>
        <taxon>Arachis</taxon>
    </lineage>
</organism>
<dbReference type="Gene3D" id="3.30.420.10">
    <property type="entry name" value="Ribonuclease H-like superfamily/Ribonuclease H"/>
    <property type="match status" value="1"/>
</dbReference>
<name>A0A444XMI7_ARAHY</name>
<evidence type="ECO:0000313" key="2">
    <source>
        <dbReference type="EMBL" id="RYQ90862.1"/>
    </source>
</evidence>
<dbReference type="EMBL" id="SDMP01000019">
    <property type="protein sequence ID" value="RYQ90862.1"/>
    <property type="molecule type" value="Genomic_DNA"/>
</dbReference>
<dbReference type="PANTHER" id="PTHR47723">
    <property type="entry name" value="OS05G0353850 PROTEIN"/>
    <property type="match status" value="1"/>
</dbReference>
<dbReference type="InterPro" id="IPR036397">
    <property type="entry name" value="RNaseH_sf"/>
</dbReference>
<dbReference type="InterPro" id="IPR053151">
    <property type="entry name" value="RNase_H-like"/>
</dbReference>
<evidence type="ECO:0000313" key="3">
    <source>
        <dbReference type="Proteomes" id="UP000289738"/>
    </source>
</evidence>
<proteinExistence type="predicted"/>
<sequence>MIREKENRTNLVRWRPPPTGWLKANVDAAFKKEKGSGAISVVVRDNRGRIVLGFTGKIQANSSIAAEATAVRQAIIIVNNLQMGKTLIESDNLKLIQAIKSKGSIEKISAIIQDIDMLMEQLPEKGLTWTPKNGNLLAHEIAKAAEIGTLHYNWSTQPPANIHSIIRSEIQFE</sequence>
<dbReference type="SUPFAM" id="SSF53098">
    <property type="entry name" value="Ribonuclease H-like"/>
    <property type="match status" value="1"/>
</dbReference>
<evidence type="ECO:0000259" key="1">
    <source>
        <dbReference type="Pfam" id="PF13456"/>
    </source>
</evidence>